<dbReference type="GO" id="GO:0015421">
    <property type="term" value="F:ABC-type oligopeptide transporter activity"/>
    <property type="evidence" value="ECO:0007669"/>
    <property type="project" value="TreeGrafter"/>
</dbReference>
<keyword evidence="7" id="KW-0547">Nucleotide-binding</keyword>
<dbReference type="PANTHER" id="PTHR43394">
    <property type="entry name" value="ATP-DEPENDENT PERMEASE MDL1, MITOCHONDRIAL"/>
    <property type="match status" value="1"/>
</dbReference>
<evidence type="ECO:0000313" key="22">
    <source>
        <dbReference type="EMBL" id="KAK1746043.1"/>
    </source>
</evidence>
<dbReference type="PROSITE" id="PS00211">
    <property type="entry name" value="ABC_TRANSPORTER_1"/>
    <property type="match status" value="1"/>
</dbReference>
<dbReference type="Pfam" id="PF00005">
    <property type="entry name" value="ABC_tran"/>
    <property type="match status" value="1"/>
</dbReference>
<proteinExistence type="predicted"/>
<name>A0AAD8YHD2_9STRA</name>
<evidence type="ECO:0000256" key="18">
    <source>
        <dbReference type="ARBA" id="ARBA00042968"/>
    </source>
</evidence>
<evidence type="ECO:0000256" key="13">
    <source>
        <dbReference type="ARBA" id="ARBA00023065"/>
    </source>
</evidence>
<feature type="domain" description="ABC transporter" evidence="20">
    <location>
        <begin position="534"/>
        <end position="757"/>
    </location>
</feature>
<keyword evidence="6" id="KW-0812">Transmembrane</keyword>
<evidence type="ECO:0000256" key="5">
    <source>
        <dbReference type="ARBA" id="ARBA00022538"/>
    </source>
</evidence>
<evidence type="ECO:0000256" key="8">
    <source>
        <dbReference type="ARBA" id="ARBA00022792"/>
    </source>
</evidence>
<evidence type="ECO:0000256" key="16">
    <source>
        <dbReference type="ARBA" id="ARBA00040439"/>
    </source>
</evidence>
<keyword evidence="8" id="KW-0999">Mitochondrion inner membrane</keyword>
<evidence type="ECO:0000313" key="23">
    <source>
        <dbReference type="Proteomes" id="UP001224775"/>
    </source>
</evidence>
<dbReference type="Pfam" id="PF00664">
    <property type="entry name" value="ABC_membrane"/>
    <property type="match status" value="1"/>
</dbReference>
<dbReference type="InterPro" id="IPR003439">
    <property type="entry name" value="ABC_transporter-like_ATP-bd"/>
</dbReference>
<keyword evidence="11" id="KW-0630">Potassium</keyword>
<evidence type="ECO:0000256" key="19">
    <source>
        <dbReference type="SAM" id="MobiDB-lite"/>
    </source>
</evidence>
<feature type="region of interest" description="Disordered" evidence="19">
    <location>
        <begin position="94"/>
        <end position="115"/>
    </location>
</feature>
<feature type="region of interest" description="Disordered" evidence="19">
    <location>
        <begin position="204"/>
        <end position="235"/>
    </location>
</feature>
<keyword evidence="13" id="KW-0406">Ion transport</keyword>
<accession>A0AAD8YHD2</accession>
<reference evidence="22" key="1">
    <citation type="submission" date="2023-06" db="EMBL/GenBank/DDBJ databases">
        <title>Survivors Of The Sea: Transcriptome response of Skeletonema marinoi to long-term dormancy.</title>
        <authorList>
            <person name="Pinder M.I.M."/>
            <person name="Kourtchenko O."/>
            <person name="Robertson E.K."/>
            <person name="Larsson T."/>
            <person name="Maumus F."/>
            <person name="Osuna-Cruz C.M."/>
            <person name="Vancaester E."/>
            <person name="Stenow R."/>
            <person name="Vandepoele K."/>
            <person name="Ploug H."/>
            <person name="Bruchert V."/>
            <person name="Godhe A."/>
            <person name="Topel M."/>
        </authorList>
    </citation>
    <scope>NUCLEOTIDE SEQUENCE</scope>
    <source>
        <strain evidence="22">R05AC</strain>
    </source>
</reference>
<dbReference type="InterPro" id="IPR036640">
    <property type="entry name" value="ABC1_TM_sf"/>
</dbReference>
<dbReference type="GO" id="GO:0005743">
    <property type="term" value="C:mitochondrial inner membrane"/>
    <property type="evidence" value="ECO:0007669"/>
    <property type="project" value="UniProtKB-SubCell"/>
</dbReference>
<evidence type="ECO:0000256" key="15">
    <source>
        <dbReference type="ARBA" id="ARBA00023136"/>
    </source>
</evidence>
<dbReference type="PROSITE" id="PS50929">
    <property type="entry name" value="ABC_TM1F"/>
    <property type="match status" value="1"/>
</dbReference>
<dbReference type="InterPro" id="IPR003593">
    <property type="entry name" value="AAA+_ATPase"/>
</dbReference>
<keyword evidence="10" id="KW-0809">Transit peptide</keyword>
<keyword evidence="12" id="KW-1133">Transmembrane helix</keyword>
<evidence type="ECO:0000256" key="14">
    <source>
        <dbReference type="ARBA" id="ARBA00023128"/>
    </source>
</evidence>
<dbReference type="InterPro" id="IPR039421">
    <property type="entry name" value="Type_1_exporter"/>
</dbReference>
<comment type="caution">
    <text evidence="22">The sequence shown here is derived from an EMBL/GenBank/DDBJ whole genome shotgun (WGS) entry which is preliminary data.</text>
</comment>
<comment type="subcellular location">
    <subcellularLocation>
        <location evidence="2">Cell membrane</location>
        <topology evidence="2">Multi-pass membrane protein</topology>
    </subcellularLocation>
    <subcellularLocation>
        <location evidence="1">Mitochondrion inner membrane</location>
        <topology evidence="1">Multi-pass membrane protein</topology>
    </subcellularLocation>
</comment>
<evidence type="ECO:0000259" key="21">
    <source>
        <dbReference type="PROSITE" id="PS50929"/>
    </source>
</evidence>
<dbReference type="InterPro" id="IPR027417">
    <property type="entry name" value="P-loop_NTPase"/>
</dbReference>
<dbReference type="GO" id="GO:0005886">
    <property type="term" value="C:plasma membrane"/>
    <property type="evidence" value="ECO:0007669"/>
    <property type="project" value="UniProtKB-SubCell"/>
</dbReference>
<feature type="compositionally biased region" description="Low complexity" evidence="19">
    <location>
        <begin position="204"/>
        <end position="216"/>
    </location>
</feature>
<feature type="compositionally biased region" description="Polar residues" evidence="19">
    <location>
        <begin position="217"/>
        <end position="235"/>
    </location>
</feature>
<evidence type="ECO:0000256" key="3">
    <source>
        <dbReference type="ARBA" id="ARBA00022448"/>
    </source>
</evidence>
<sequence length="757" mass="82293">MSILMMRRALWASSKRSPIILAGRARKVALSCQSPSQCCRRTIIRSSHTHHMISKLHYFSTNRSSRPHSVDYSSRLIQRRSCYARYFSNLSNSDDNDRKPFSPAMSAAEANKRDEEFHKQTIYTNNTNSLSNAAPLNVDLEPPNVSRILSILKPEISSLLLALGALTISTAATLQFPNAIGEMIDILSTAGVAIDSTIIDSSLSSEMSDMPNSSNNTTPDNINVSPDSVSPDSTTQLEQQKLDQIQSIALQMLGFFTVGSAATFYHSTSFETIGQKIGARLRKQLFSTIIHQNITFFDQNRGGELANRLSTDVHEVAEHLVQNISIFMSNMVRSVTAVASMMAISPALTLYLTPLPLALGGCAAVYGKFIKIWSKKHLDVLAHSTHMATERFGGITTVLSFGRRQSEVTNYSNVVESAYVFARKVAIFQGAFLGSSYLVGNTALMGTLVVGATFVIDGSMTAGQLAGFCMFAGHLAESVLEISESVGGFLRAQGGGARLFFLLDKDSFELRGAGGAIDTIDGGETLPALYKADIQFDGVDFYYPSHTQQSLVLDNLSFKLSDGEMLAVSGSSGSGKSSIVALLMRFYSPSRGVITLGGKDIYDLNVEWLRSQISIVGQEPILFHATIFENVSYGRPDATREEVIKACVAANAHSFIMGLSENYNTIVGERGKSISGGQKQRLCIARALLTEPRILALDESSSALDAQAEQELLLSLRRLLESDDNNLSAVLFVTHKNSVMNACDRSIMLSEGKTKGD</sequence>
<dbReference type="PANTHER" id="PTHR43394:SF17">
    <property type="entry name" value="MITOCHONDRIAL POTASSIUM CHANNEL ATP-BINDING SUBUNIT"/>
    <property type="match status" value="1"/>
</dbReference>
<evidence type="ECO:0000259" key="20">
    <source>
        <dbReference type="PROSITE" id="PS50893"/>
    </source>
</evidence>
<dbReference type="Proteomes" id="UP001224775">
    <property type="component" value="Unassembled WGS sequence"/>
</dbReference>
<feature type="domain" description="ABC transmembrane type-1" evidence="21">
    <location>
        <begin position="160"/>
        <end position="491"/>
    </location>
</feature>
<dbReference type="InterPro" id="IPR011527">
    <property type="entry name" value="ABC1_TM_dom"/>
</dbReference>
<keyword evidence="14" id="KW-0496">Mitochondrion</keyword>
<keyword evidence="15" id="KW-0472">Membrane</keyword>
<dbReference type="EMBL" id="JATAAI010000004">
    <property type="protein sequence ID" value="KAK1746043.1"/>
    <property type="molecule type" value="Genomic_DNA"/>
</dbReference>
<evidence type="ECO:0000256" key="1">
    <source>
        <dbReference type="ARBA" id="ARBA00004448"/>
    </source>
</evidence>
<keyword evidence="5" id="KW-0633">Potassium transport</keyword>
<organism evidence="22 23">
    <name type="scientific">Skeletonema marinoi</name>
    <dbReference type="NCBI Taxonomy" id="267567"/>
    <lineage>
        <taxon>Eukaryota</taxon>
        <taxon>Sar</taxon>
        <taxon>Stramenopiles</taxon>
        <taxon>Ochrophyta</taxon>
        <taxon>Bacillariophyta</taxon>
        <taxon>Coscinodiscophyceae</taxon>
        <taxon>Thalassiosirophycidae</taxon>
        <taxon>Thalassiosirales</taxon>
        <taxon>Skeletonemataceae</taxon>
        <taxon>Skeletonema</taxon>
        <taxon>Skeletonema marinoi-dohrnii complex</taxon>
    </lineage>
</organism>
<dbReference type="SUPFAM" id="SSF52540">
    <property type="entry name" value="P-loop containing nucleoside triphosphate hydrolases"/>
    <property type="match status" value="1"/>
</dbReference>
<evidence type="ECO:0000256" key="4">
    <source>
        <dbReference type="ARBA" id="ARBA00022475"/>
    </source>
</evidence>
<dbReference type="Gene3D" id="1.20.1560.10">
    <property type="entry name" value="ABC transporter type 1, transmembrane domain"/>
    <property type="match status" value="1"/>
</dbReference>
<dbReference type="InterPro" id="IPR017871">
    <property type="entry name" value="ABC_transporter-like_CS"/>
</dbReference>
<keyword evidence="3" id="KW-0813">Transport</keyword>
<protein>
    <recommendedName>
        <fullName evidence="16">Mitochondrial potassium channel ATP-binding subunit</fullName>
    </recommendedName>
    <alternativeName>
        <fullName evidence="18">ATP-binding cassette sub-family B member 8, mitochondrial</fullName>
    </alternativeName>
    <alternativeName>
        <fullName evidence="17">Mitochondrial sulfonylurea-receptor</fullName>
    </alternativeName>
</protein>
<dbReference type="Gene3D" id="3.40.50.300">
    <property type="entry name" value="P-loop containing nucleotide triphosphate hydrolases"/>
    <property type="match status" value="1"/>
</dbReference>
<evidence type="ECO:0000256" key="10">
    <source>
        <dbReference type="ARBA" id="ARBA00022946"/>
    </source>
</evidence>
<keyword evidence="9" id="KW-0067">ATP-binding</keyword>
<evidence type="ECO:0000256" key="12">
    <source>
        <dbReference type="ARBA" id="ARBA00022989"/>
    </source>
</evidence>
<evidence type="ECO:0000256" key="7">
    <source>
        <dbReference type="ARBA" id="ARBA00022741"/>
    </source>
</evidence>
<evidence type="ECO:0000256" key="17">
    <source>
        <dbReference type="ARBA" id="ARBA00041416"/>
    </source>
</evidence>
<dbReference type="GO" id="GO:0006813">
    <property type="term" value="P:potassium ion transport"/>
    <property type="evidence" value="ECO:0007669"/>
    <property type="project" value="UniProtKB-KW"/>
</dbReference>
<dbReference type="AlphaFoldDB" id="A0AAD8YHD2"/>
<evidence type="ECO:0000256" key="6">
    <source>
        <dbReference type="ARBA" id="ARBA00022692"/>
    </source>
</evidence>
<dbReference type="FunFam" id="3.40.50.300:FF:000299">
    <property type="entry name" value="ABC transporter ATP-binding protein/permease"/>
    <property type="match status" value="1"/>
</dbReference>
<dbReference type="PROSITE" id="PS50893">
    <property type="entry name" value="ABC_TRANSPORTER_2"/>
    <property type="match status" value="1"/>
</dbReference>
<dbReference type="GO" id="GO:0090374">
    <property type="term" value="P:oligopeptide export from mitochondrion"/>
    <property type="evidence" value="ECO:0007669"/>
    <property type="project" value="TreeGrafter"/>
</dbReference>
<keyword evidence="23" id="KW-1185">Reference proteome</keyword>
<evidence type="ECO:0000256" key="2">
    <source>
        <dbReference type="ARBA" id="ARBA00004651"/>
    </source>
</evidence>
<dbReference type="GO" id="GO:0005524">
    <property type="term" value="F:ATP binding"/>
    <property type="evidence" value="ECO:0007669"/>
    <property type="project" value="UniProtKB-KW"/>
</dbReference>
<keyword evidence="4" id="KW-1003">Cell membrane</keyword>
<dbReference type="GO" id="GO:0016887">
    <property type="term" value="F:ATP hydrolysis activity"/>
    <property type="evidence" value="ECO:0007669"/>
    <property type="project" value="InterPro"/>
</dbReference>
<dbReference type="SMART" id="SM00382">
    <property type="entry name" value="AAA"/>
    <property type="match status" value="1"/>
</dbReference>
<evidence type="ECO:0000256" key="9">
    <source>
        <dbReference type="ARBA" id="ARBA00022840"/>
    </source>
</evidence>
<dbReference type="SUPFAM" id="SSF90123">
    <property type="entry name" value="ABC transporter transmembrane region"/>
    <property type="match status" value="1"/>
</dbReference>
<evidence type="ECO:0000256" key="11">
    <source>
        <dbReference type="ARBA" id="ARBA00022958"/>
    </source>
</evidence>
<gene>
    <name evidence="22" type="ORF">QTG54_002650</name>
</gene>